<evidence type="ECO:0000313" key="1">
    <source>
        <dbReference type="EMBL" id="EPX81030.1"/>
    </source>
</evidence>
<comment type="caution">
    <text evidence="1">The sequence shown here is derived from an EMBL/GenBank/DDBJ whole genome shotgun (WGS) entry which is preliminary data.</text>
</comment>
<keyword evidence="2" id="KW-1185">Reference proteome</keyword>
<protein>
    <submittedName>
        <fullName evidence="1">Uncharacterized protein</fullName>
    </submittedName>
</protein>
<dbReference type="HOGENOM" id="CLU_816108_0_0_5"/>
<gene>
    <name evidence="1" type="ORF">thalar_00476</name>
</gene>
<proteinExistence type="predicted"/>
<dbReference type="eggNOG" id="ENOG5033XEB">
    <property type="taxonomic scope" value="Bacteria"/>
</dbReference>
<dbReference type="EMBL" id="AONI01000006">
    <property type="protein sequence ID" value="EPX81030.1"/>
    <property type="molecule type" value="Genomic_DNA"/>
</dbReference>
<organism evidence="1 2">
    <name type="scientific">Litoreibacter arenae DSM 19593</name>
    <dbReference type="NCBI Taxonomy" id="1123360"/>
    <lineage>
        <taxon>Bacteria</taxon>
        <taxon>Pseudomonadati</taxon>
        <taxon>Pseudomonadota</taxon>
        <taxon>Alphaproteobacteria</taxon>
        <taxon>Rhodobacterales</taxon>
        <taxon>Roseobacteraceae</taxon>
        <taxon>Litoreibacter</taxon>
    </lineage>
</organism>
<sequence>MKTFAIILGVIVTVAVIVLAYGSWLMSGAPSFGPAPRKTPAPEGFDAAQFPDISQLASTGSIKVVDLSDYGDYFEHYYLPDLQVTYFILFAGGGMTNTVLVDRTGSVFGTIKQNARAFPMNGYFVDLDAYYEVSATDVSGPVPHELIEGPIPPAELKAYIDASTHYRSFRWRDAGQDRAEYAAELDTHVFRHEGVWKKVVTNTAYHEWKGADFARLDTQYYVTATPTAEDQRRFADGKYSVSLTHFDQQEYIRRRGAIMGSPTGQGTPEQWRGTGYYTLKAGDDDLRFSILNDAQILSGGGRVYLTLEGRGDLDFVVLKHNGRGQDKDVFVISAP</sequence>
<dbReference type="Proteomes" id="UP000015351">
    <property type="component" value="Unassembled WGS sequence"/>
</dbReference>
<dbReference type="AlphaFoldDB" id="S9RSJ3"/>
<dbReference type="OrthoDB" id="7829051at2"/>
<dbReference type="RefSeq" id="WP_021101550.1">
    <property type="nucleotide sequence ID" value="NZ_KE557312.1"/>
</dbReference>
<evidence type="ECO:0000313" key="2">
    <source>
        <dbReference type="Proteomes" id="UP000015351"/>
    </source>
</evidence>
<accession>S9RSJ3</accession>
<name>S9RSJ3_9RHOB</name>
<reference evidence="2" key="1">
    <citation type="journal article" date="2013" name="Stand. Genomic Sci.">
        <title>Genome sequence of the Litoreibacter arenae type strain (DSM 19593(T)), a member of the Roseobacter clade isolated from sea sand.</title>
        <authorList>
            <person name="Riedel T."/>
            <person name="Fiebig A."/>
            <person name="Petersen J."/>
            <person name="Gronow S."/>
            <person name="Kyrpides N.C."/>
            <person name="Goker M."/>
            <person name="Klenk H.P."/>
        </authorList>
    </citation>
    <scope>NUCLEOTIDE SEQUENCE [LARGE SCALE GENOMIC DNA]</scope>
    <source>
        <strain evidence="2">DSM 19593</strain>
    </source>
</reference>